<evidence type="ECO:0000256" key="3">
    <source>
        <dbReference type="ARBA" id="ARBA00022737"/>
    </source>
</evidence>
<dbReference type="InterPro" id="IPR013087">
    <property type="entry name" value="Znf_C2H2_type"/>
</dbReference>
<organism evidence="10 11">
    <name type="scientific">Cryptolaemus montrouzieri</name>
    <dbReference type="NCBI Taxonomy" id="559131"/>
    <lineage>
        <taxon>Eukaryota</taxon>
        <taxon>Metazoa</taxon>
        <taxon>Ecdysozoa</taxon>
        <taxon>Arthropoda</taxon>
        <taxon>Hexapoda</taxon>
        <taxon>Insecta</taxon>
        <taxon>Pterygota</taxon>
        <taxon>Neoptera</taxon>
        <taxon>Endopterygota</taxon>
        <taxon>Coleoptera</taxon>
        <taxon>Polyphaga</taxon>
        <taxon>Cucujiformia</taxon>
        <taxon>Coccinelloidea</taxon>
        <taxon>Coccinellidae</taxon>
        <taxon>Scymninae</taxon>
        <taxon>Scymnini</taxon>
        <taxon>Cryptolaemus</taxon>
    </lineage>
</organism>
<keyword evidence="3" id="KW-0677">Repeat</keyword>
<accession>A0ABD2N0E8</accession>
<evidence type="ECO:0000256" key="6">
    <source>
        <dbReference type="ARBA" id="ARBA00023125"/>
    </source>
</evidence>
<name>A0ABD2N0E8_9CUCU</name>
<dbReference type="GO" id="GO:0003677">
    <property type="term" value="F:DNA binding"/>
    <property type="evidence" value="ECO:0007669"/>
    <property type="project" value="UniProtKB-KW"/>
</dbReference>
<evidence type="ECO:0000313" key="11">
    <source>
        <dbReference type="Proteomes" id="UP001516400"/>
    </source>
</evidence>
<sequence>MKRHINTVHLSIKNHRCTVCDFQTTTKSKLKHRINRKHLGQRNHKCSHCDYIAYAKSNLTEHINSLHLGIKITNVANMITAYVITKQIDNILNAHIDTKDLGIKNYKCNHCNYAEYLKCDVMIHLNSVHLCSSCDYQGSAKSLLTKPVKSVHLLKEEYKCSQFSRIAHKKSTFLYKLI</sequence>
<evidence type="ECO:0000256" key="7">
    <source>
        <dbReference type="ARBA" id="ARBA00023242"/>
    </source>
</evidence>
<proteinExistence type="predicted"/>
<evidence type="ECO:0000256" key="8">
    <source>
        <dbReference type="PROSITE-ProRule" id="PRU00042"/>
    </source>
</evidence>
<feature type="domain" description="C2H2-type" evidence="9">
    <location>
        <begin position="44"/>
        <end position="72"/>
    </location>
</feature>
<dbReference type="Gene3D" id="3.30.160.60">
    <property type="entry name" value="Classic Zinc Finger"/>
    <property type="match status" value="1"/>
</dbReference>
<evidence type="ECO:0000256" key="4">
    <source>
        <dbReference type="ARBA" id="ARBA00022771"/>
    </source>
</evidence>
<comment type="caution">
    <text evidence="10">The sequence shown here is derived from an EMBL/GenBank/DDBJ whole genome shotgun (WGS) entry which is preliminary data.</text>
</comment>
<dbReference type="PANTHER" id="PTHR24392">
    <property type="entry name" value="ZINC FINGER PROTEIN"/>
    <property type="match status" value="1"/>
</dbReference>
<evidence type="ECO:0000313" key="10">
    <source>
        <dbReference type="EMBL" id="KAL3272168.1"/>
    </source>
</evidence>
<dbReference type="SUPFAM" id="SSF57667">
    <property type="entry name" value="beta-beta-alpha zinc fingers"/>
    <property type="match status" value="1"/>
</dbReference>
<keyword evidence="4 8" id="KW-0863">Zinc-finger</keyword>
<keyword evidence="2" id="KW-0479">Metal-binding</keyword>
<evidence type="ECO:0000256" key="5">
    <source>
        <dbReference type="ARBA" id="ARBA00022833"/>
    </source>
</evidence>
<comment type="subcellular location">
    <subcellularLocation>
        <location evidence="1">Nucleus</location>
    </subcellularLocation>
</comment>
<dbReference type="SMART" id="SM00355">
    <property type="entry name" value="ZnF_C2H2"/>
    <property type="match status" value="3"/>
</dbReference>
<reference evidence="10 11" key="1">
    <citation type="journal article" date="2021" name="BMC Biol.">
        <title>Horizontally acquired antibacterial genes associated with adaptive radiation of ladybird beetles.</title>
        <authorList>
            <person name="Li H.S."/>
            <person name="Tang X.F."/>
            <person name="Huang Y.H."/>
            <person name="Xu Z.Y."/>
            <person name="Chen M.L."/>
            <person name="Du X.Y."/>
            <person name="Qiu B.Y."/>
            <person name="Chen P.T."/>
            <person name="Zhang W."/>
            <person name="Slipinski A."/>
            <person name="Escalona H.E."/>
            <person name="Waterhouse R.M."/>
            <person name="Zwick A."/>
            <person name="Pang H."/>
        </authorList>
    </citation>
    <scope>NUCLEOTIDE SEQUENCE [LARGE SCALE GENOMIC DNA]</scope>
    <source>
        <strain evidence="10">SYSU2018</strain>
    </source>
</reference>
<gene>
    <name evidence="10" type="ORF">HHI36_022652</name>
</gene>
<dbReference type="Proteomes" id="UP001516400">
    <property type="component" value="Unassembled WGS sequence"/>
</dbReference>
<dbReference type="InterPro" id="IPR036236">
    <property type="entry name" value="Znf_C2H2_sf"/>
</dbReference>
<evidence type="ECO:0000256" key="2">
    <source>
        <dbReference type="ARBA" id="ARBA00022723"/>
    </source>
</evidence>
<dbReference type="PROSITE" id="PS50157">
    <property type="entry name" value="ZINC_FINGER_C2H2_2"/>
    <property type="match status" value="1"/>
</dbReference>
<keyword evidence="11" id="KW-1185">Reference proteome</keyword>
<evidence type="ECO:0000256" key="1">
    <source>
        <dbReference type="ARBA" id="ARBA00004123"/>
    </source>
</evidence>
<protein>
    <recommendedName>
        <fullName evidence="9">C2H2-type domain-containing protein</fullName>
    </recommendedName>
</protein>
<evidence type="ECO:0000259" key="9">
    <source>
        <dbReference type="PROSITE" id="PS50157"/>
    </source>
</evidence>
<keyword evidence="6" id="KW-0238">DNA-binding</keyword>
<dbReference type="GO" id="GO:0005634">
    <property type="term" value="C:nucleus"/>
    <property type="evidence" value="ECO:0007669"/>
    <property type="project" value="UniProtKB-SubCell"/>
</dbReference>
<dbReference type="GO" id="GO:0008270">
    <property type="term" value="F:zinc ion binding"/>
    <property type="evidence" value="ECO:0007669"/>
    <property type="project" value="UniProtKB-KW"/>
</dbReference>
<dbReference type="AlphaFoldDB" id="A0ABD2N0E8"/>
<keyword evidence="7" id="KW-0539">Nucleus</keyword>
<dbReference type="EMBL" id="JABFTP020000042">
    <property type="protein sequence ID" value="KAL3272168.1"/>
    <property type="molecule type" value="Genomic_DNA"/>
</dbReference>
<keyword evidence="5" id="KW-0862">Zinc</keyword>